<organism evidence="1 2">
    <name type="scientific">Aquimarina algiphila</name>
    <dbReference type="NCBI Taxonomy" id="2047982"/>
    <lineage>
        <taxon>Bacteria</taxon>
        <taxon>Pseudomonadati</taxon>
        <taxon>Bacteroidota</taxon>
        <taxon>Flavobacteriia</taxon>
        <taxon>Flavobacteriales</taxon>
        <taxon>Flavobacteriaceae</taxon>
        <taxon>Aquimarina</taxon>
    </lineage>
</organism>
<dbReference type="AlphaFoldDB" id="A0A554VBC2"/>
<gene>
    <name evidence="1" type="ORF">FOF46_28550</name>
</gene>
<proteinExistence type="predicted"/>
<dbReference type="Proteomes" id="UP000318833">
    <property type="component" value="Unassembled WGS sequence"/>
</dbReference>
<keyword evidence="2" id="KW-1185">Reference proteome</keyword>
<evidence type="ECO:0000313" key="2">
    <source>
        <dbReference type="Proteomes" id="UP000318833"/>
    </source>
</evidence>
<dbReference type="EMBL" id="VLNR01000099">
    <property type="protein sequence ID" value="TSE03776.1"/>
    <property type="molecule type" value="Genomic_DNA"/>
</dbReference>
<evidence type="ECO:0000313" key="1">
    <source>
        <dbReference type="EMBL" id="TSE03776.1"/>
    </source>
</evidence>
<protein>
    <submittedName>
        <fullName evidence="1">Uncharacterized protein</fullName>
    </submittedName>
</protein>
<comment type="caution">
    <text evidence="1">The sequence shown here is derived from an EMBL/GenBank/DDBJ whole genome shotgun (WGS) entry which is preliminary data.</text>
</comment>
<dbReference type="RefSeq" id="WP_143918870.1">
    <property type="nucleotide sequence ID" value="NZ_CANMIK010000094.1"/>
</dbReference>
<name>A0A554VBC2_9FLAO</name>
<reference evidence="1 2" key="1">
    <citation type="submission" date="2019-07" db="EMBL/GenBank/DDBJ databases">
        <title>The draft genome sequence of Aquimarina algiphila M91.</title>
        <authorList>
            <person name="Meng X."/>
        </authorList>
    </citation>
    <scope>NUCLEOTIDE SEQUENCE [LARGE SCALE GENOMIC DNA]</scope>
    <source>
        <strain evidence="1 2">M91</strain>
    </source>
</reference>
<accession>A0A554VBC2</accession>
<sequence length="103" mass="11844">MKDFELRFKDLLLDQKDAQLEIGYPNLDFEIPNLGVTSPILKVGSPNLDLDDSMLSFKRPNFHQKDPMERLFGSSFYSCVSNLNPQSLRMSFRSPILATILIY</sequence>